<gene>
    <name evidence="6" type="ORF">U1T56_13640</name>
</gene>
<dbReference type="EMBL" id="JBBLZC010000013">
    <property type="protein sequence ID" value="MEK0084201.1"/>
    <property type="molecule type" value="Genomic_DNA"/>
</dbReference>
<dbReference type="InterPro" id="IPR009057">
    <property type="entry name" value="Homeodomain-like_sf"/>
</dbReference>
<comment type="caution">
    <text evidence="6">The sequence shown here is derived from an EMBL/GenBank/DDBJ whole genome shotgun (WGS) entry which is preliminary data.</text>
</comment>
<evidence type="ECO:0000313" key="7">
    <source>
        <dbReference type="Proteomes" id="UP001375743"/>
    </source>
</evidence>
<dbReference type="SUPFAM" id="SSF46689">
    <property type="entry name" value="Homeodomain-like"/>
    <property type="match status" value="1"/>
</dbReference>
<dbReference type="CDD" id="cd03768">
    <property type="entry name" value="SR_ResInv"/>
    <property type="match status" value="1"/>
</dbReference>
<keyword evidence="2" id="KW-0229">DNA integration</keyword>
<dbReference type="Gene3D" id="1.10.10.60">
    <property type="entry name" value="Homeodomain-like"/>
    <property type="match status" value="1"/>
</dbReference>
<dbReference type="PROSITE" id="PS00398">
    <property type="entry name" value="RECOMBINASES_2"/>
    <property type="match status" value="1"/>
</dbReference>
<dbReference type="Pfam" id="PF00239">
    <property type="entry name" value="Resolvase"/>
    <property type="match status" value="1"/>
</dbReference>
<evidence type="ECO:0000256" key="4">
    <source>
        <dbReference type="ARBA" id="ARBA00023172"/>
    </source>
</evidence>
<dbReference type="InterPro" id="IPR036162">
    <property type="entry name" value="Resolvase-like_N_sf"/>
</dbReference>
<dbReference type="Proteomes" id="UP001375743">
    <property type="component" value="Unassembled WGS sequence"/>
</dbReference>
<evidence type="ECO:0000313" key="6">
    <source>
        <dbReference type="EMBL" id="MEK0084201.1"/>
    </source>
</evidence>
<evidence type="ECO:0000256" key="2">
    <source>
        <dbReference type="ARBA" id="ARBA00022908"/>
    </source>
</evidence>
<dbReference type="PANTHER" id="PTHR30461:SF26">
    <property type="entry name" value="RESOLVASE HOMOLOG YNEB"/>
    <property type="match status" value="1"/>
</dbReference>
<accession>A0ABU8XSL9</accession>
<feature type="domain" description="Resolvase/invertase-type recombinase catalytic" evidence="5">
    <location>
        <begin position="1"/>
        <end position="136"/>
    </location>
</feature>
<keyword evidence="7" id="KW-1185">Reference proteome</keyword>
<keyword evidence="3" id="KW-0238">DNA-binding</keyword>
<dbReference type="InterPro" id="IPR006118">
    <property type="entry name" value="Recombinase_CS"/>
</dbReference>
<evidence type="ECO:0000256" key="3">
    <source>
        <dbReference type="ARBA" id="ARBA00023125"/>
    </source>
</evidence>
<reference evidence="6 7" key="1">
    <citation type="submission" date="2024-01" db="EMBL/GenBank/DDBJ databases">
        <title>Multi-omics insights into the function and evolution of sodium benzoate biodegradation pathways in Benzoatithermus flavus gen. nov., sp. nov. from hot spring.</title>
        <authorList>
            <person name="Hu C.-J."/>
            <person name="Li W.-J."/>
        </authorList>
    </citation>
    <scope>NUCLEOTIDE SEQUENCE [LARGE SCALE GENOMIC DNA]</scope>
    <source>
        <strain evidence="6 7">SYSU G07066</strain>
    </source>
</reference>
<dbReference type="Pfam" id="PF02796">
    <property type="entry name" value="HTH_7"/>
    <property type="match status" value="1"/>
</dbReference>
<dbReference type="InterPro" id="IPR050639">
    <property type="entry name" value="SSR_resolvase"/>
</dbReference>
<proteinExistence type="inferred from homology"/>
<keyword evidence="4" id="KW-0233">DNA recombination</keyword>
<dbReference type="SUPFAM" id="SSF53041">
    <property type="entry name" value="Resolvase-like"/>
    <property type="match status" value="1"/>
</dbReference>
<dbReference type="SMART" id="SM00857">
    <property type="entry name" value="Resolvase"/>
    <property type="match status" value="1"/>
</dbReference>
<dbReference type="InterPro" id="IPR006119">
    <property type="entry name" value="Resolv_N"/>
</dbReference>
<dbReference type="RefSeq" id="WP_418160051.1">
    <property type="nucleotide sequence ID" value="NZ_JBBLZC010000013.1"/>
</dbReference>
<evidence type="ECO:0000259" key="5">
    <source>
        <dbReference type="PROSITE" id="PS51736"/>
    </source>
</evidence>
<name>A0ABU8XSL9_9PROT</name>
<evidence type="ECO:0000256" key="1">
    <source>
        <dbReference type="ARBA" id="ARBA00009913"/>
    </source>
</evidence>
<dbReference type="Gene3D" id="3.40.50.1390">
    <property type="entry name" value="Resolvase, N-terminal catalytic domain"/>
    <property type="match status" value="1"/>
</dbReference>
<sequence>MLIGYARTSTTDQEASFEAQQEELRKAGCEKVYREQVSAVAKERPQLDKALGHLRPGDVLVVTKLDRLARSVEHLIALVRQIEASGASLRILGLGLDTATPTGRLMLTMLGAVAEFERSLMLERQRVGIEKAKGEGKYKGRKPTARAKSAQVMDLKAQGVGPAEIARRLGIGRASVYRILGRRLASGDTRAAQE</sequence>
<comment type="similarity">
    <text evidence="1">Belongs to the site-specific recombinase resolvase family.</text>
</comment>
<protein>
    <submittedName>
        <fullName evidence="6">Recombinase family protein</fullName>
    </submittedName>
</protein>
<dbReference type="PANTHER" id="PTHR30461">
    <property type="entry name" value="DNA-INVERTASE FROM LAMBDOID PROPHAGE"/>
    <property type="match status" value="1"/>
</dbReference>
<dbReference type="PROSITE" id="PS51736">
    <property type="entry name" value="RECOMBINASES_3"/>
    <property type="match status" value="1"/>
</dbReference>
<organism evidence="6 7">
    <name type="scientific">Benzoatithermus flavus</name>
    <dbReference type="NCBI Taxonomy" id="3108223"/>
    <lineage>
        <taxon>Bacteria</taxon>
        <taxon>Pseudomonadati</taxon>
        <taxon>Pseudomonadota</taxon>
        <taxon>Alphaproteobacteria</taxon>
        <taxon>Geminicoccales</taxon>
        <taxon>Geminicoccaceae</taxon>
        <taxon>Benzoatithermus</taxon>
    </lineage>
</organism>
<dbReference type="InterPro" id="IPR006120">
    <property type="entry name" value="Resolvase_HTH_dom"/>
</dbReference>